<keyword evidence="7" id="KW-0472">Membrane</keyword>
<proteinExistence type="inferred from homology"/>
<accession>A0A6N9YQ23</accession>
<evidence type="ECO:0000256" key="1">
    <source>
        <dbReference type="ARBA" id="ARBA00004202"/>
    </source>
</evidence>
<dbReference type="Pfam" id="PF08352">
    <property type="entry name" value="oligo_HPY"/>
    <property type="match status" value="2"/>
</dbReference>
<evidence type="ECO:0000256" key="4">
    <source>
        <dbReference type="ARBA" id="ARBA00022475"/>
    </source>
</evidence>
<dbReference type="Gene3D" id="3.40.50.300">
    <property type="entry name" value="P-loop containing nucleotide triphosphate hydrolases"/>
    <property type="match status" value="1"/>
</dbReference>
<feature type="domain" description="ABC transporter" evidence="8">
    <location>
        <begin position="5"/>
        <end position="256"/>
    </location>
</feature>
<dbReference type="InterPro" id="IPR003593">
    <property type="entry name" value="AAA+_ATPase"/>
</dbReference>
<dbReference type="GO" id="GO:0005886">
    <property type="term" value="C:plasma membrane"/>
    <property type="evidence" value="ECO:0007669"/>
    <property type="project" value="UniProtKB-SubCell"/>
</dbReference>
<dbReference type="PANTHER" id="PTHR43297:SF2">
    <property type="entry name" value="DIPEPTIDE TRANSPORT ATP-BINDING PROTEIN DPPD"/>
    <property type="match status" value="1"/>
</dbReference>
<dbReference type="SUPFAM" id="SSF52540">
    <property type="entry name" value="P-loop containing nucleoside triphosphate hydrolases"/>
    <property type="match status" value="1"/>
</dbReference>
<evidence type="ECO:0000256" key="2">
    <source>
        <dbReference type="ARBA" id="ARBA00005417"/>
    </source>
</evidence>
<evidence type="ECO:0000313" key="10">
    <source>
        <dbReference type="Proteomes" id="UP000469185"/>
    </source>
</evidence>
<dbReference type="InterPro" id="IPR050388">
    <property type="entry name" value="ABC_Ni/Peptide_Import"/>
</dbReference>
<evidence type="ECO:0000259" key="8">
    <source>
        <dbReference type="PROSITE" id="PS50893"/>
    </source>
</evidence>
<dbReference type="GO" id="GO:0015833">
    <property type="term" value="P:peptide transport"/>
    <property type="evidence" value="ECO:0007669"/>
    <property type="project" value="InterPro"/>
</dbReference>
<dbReference type="SMART" id="SM00382">
    <property type="entry name" value="AAA"/>
    <property type="match status" value="1"/>
</dbReference>
<dbReference type="CDD" id="cd03257">
    <property type="entry name" value="ABC_NikE_OppD_transporters"/>
    <property type="match status" value="1"/>
</dbReference>
<protein>
    <submittedName>
        <fullName evidence="9">ABC transporter ATP-binding protein</fullName>
    </submittedName>
</protein>
<evidence type="ECO:0000256" key="7">
    <source>
        <dbReference type="ARBA" id="ARBA00023136"/>
    </source>
</evidence>
<evidence type="ECO:0000256" key="3">
    <source>
        <dbReference type="ARBA" id="ARBA00022448"/>
    </source>
</evidence>
<dbReference type="EMBL" id="JAAGOB010000009">
    <property type="protein sequence ID" value="NED97030.1"/>
    <property type="molecule type" value="Genomic_DNA"/>
</dbReference>
<dbReference type="FunFam" id="3.40.50.300:FF:000016">
    <property type="entry name" value="Oligopeptide ABC transporter ATP-binding component"/>
    <property type="match status" value="1"/>
</dbReference>
<dbReference type="InterPro" id="IPR027417">
    <property type="entry name" value="P-loop_NTPase"/>
</dbReference>
<sequence length="346" mass="36642">MTALLDVRHLAVSLPGAGGQVLPVIHDATLQVSRGEIVGIAGESGSGKSMTAQALLGLLPERAQVSGSAVLDGNTELVGRSGRAWRTVRGTRIAMVFQDATAALHPMLTVGRQLTEHMREHLGLDRRAAEARALDLLDRVRIPGGRGALRSYPHQLSGGMRQRVAIASALACEPELLIADEPTTALDVTVQAGILELFDELRRESGLSVLFITHDLGVLAALTVRAYVFYAGRVMESGPTGELLLRPRHPYTAALLHARPHADDSWTLPEDGVTRPDEAAERRTQPLVTIPGSAVSPAAAPPGCPFAPRCAYAEAACTGELPPVTEVRPGHAVACRVLPDLTEVPA</sequence>
<dbReference type="Proteomes" id="UP000469185">
    <property type="component" value="Unassembled WGS sequence"/>
</dbReference>
<reference evidence="9 10" key="1">
    <citation type="submission" date="2020-02" db="EMBL/GenBank/DDBJ databases">
        <authorList>
            <person name="Li X.-J."/>
            <person name="Feng X.-M."/>
        </authorList>
    </citation>
    <scope>NUCLEOTIDE SEQUENCE [LARGE SCALE GENOMIC DNA]</scope>
    <source>
        <strain evidence="9 10">CGMCC 4.7225</strain>
    </source>
</reference>
<comment type="similarity">
    <text evidence="2">Belongs to the ABC transporter superfamily.</text>
</comment>
<dbReference type="NCBIfam" id="TIGR01727">
    <property type="entry name" value="oligo_HPY"/>
    <property type="match status" value="1"/>
</dbReference>
<dbReference type="AlphaFoldDB" id="A0A6N9YQ23"/>
<dbReference type="PANTHER" id="PTHR43297">
    <property type="entry name" value="OLIGOPEPTIDE TRANSPORT ATP-BINDING PROTEIN APPD"/>
    <property type="match status" value="1"/>
</dbReference>
<dbReference type="Pfam" id="PF00005">
    <property type="entry name" value="ABC_tran"/>
    <property type="match status" value="1"/>
</dbReference>
<evidence type="ECO:0000313" key="9">
    <source>
        <dbReference type="EMBL" id="NED97030.1"/>
    </source>
</evidence>
<keyword evidence="10" id="KW-1185">Reference proteome</keyword>
<dbReference type="InterPro" id="IPR013563">
    <property type="entry name" value="Oligopep_ABC_C"/>
</dbReference>
<dbReference type="PROSITE" id="PS50893">
    <property type="entry name" value="ABC_TRANSPORTER_2"/>
    <property type="match status" value="1"/>
</dbReference>
<dbReference type="GO" id="GO:0016887">
    <property type="term" value="F:ATP hydrolysis activity"/>
    <property type="evidence" value="ECO:0007669"/>
    <property type="project" value="InterPro"/>
</dbReference>
<keyword evidence="6 9" id="KW-0067">ATP-binding</keyword>
<name>A0A6N9YQ23_9ACTN</name>
<dbReference type="PROSITE" id="PS00211">
    <property type="entry name" value="ABC_TRANSPORTER_1"/>
    <property type="match status" value="1"/>
</dbReference>
<dbReference type="GO" id="GO:0005524">
    <property type="term" value="F:ATP binding"/>
    <property type="evidence" value="ECO:0007669"/>
    <property type="project" value="UniProtKB-KW"/>
</dbReference>
<dbReference type="RefSeq" id="WP_163819811.1">
    <property type="nucleotide sequence ID" value="NZ_JAAGOB010000009.1"/>
</dbReference>
<keyword evidence="3" id="KW-0813">Transport</keyword>
<keyword evidence="4" id="KW-1003">Cell membrane</keyword>
<evidence type="ECO:0000256" key="5">
    <source>
        <dbReference type="ARBA" id="ARBA00022741"/>
    </source>
</evidence>
<comment type="caution">
    <text evidence="9">The sequence shown here is derived from an EMBL/GenBank/DDBJ whole genome shotgun (WGS) entry which is preliminary data.</text>
</comment>
<keyword evidence="5" id="KW-0547">Nucleotide-binding</keyword>
<comment type="subcellular location">
    <subcellularLocation>
        <location evidence="1">Cell membrane</location>
        <topology evidence="1">Peripheral membrane protein</topology>
    </subcellularLocation>
</comment>
<evidence type="ECO:0000256" key="6">
    <source>
        <dbReference type="ARBA" id="ARBA00022840"/>
    </source>
</evidence>
<dbReference type="InterPro" id="IPR003439">
    <property type="entry name" value="ABC_transporter-like_ATP-bd"/>
</dbReference>
<dbReference type="InterPro" id="IPR017871">
    <property type="entry name" value="ABC_transporter-like_CS"/>
</dbReference>
<organism evidence="9 10">
    <name type="scientific">Phytoactinopolyspora alkaliphila</name>
    <dbReference type="NCBI Taxonomy" id="1783498"/>
    <lineage>
        <taxon>Bacteria</taxon>
        <taxon>Bacillati</taxon>
        <taxon>Actinomycetota</taxon>
        <taxon>Actinomycetes</taxon>
        <taxon>Jiangellales</taxon>
        <taxon>Jiangellaceae</taxon>
        <taxon>Phytoactinopolyspora</taxon>
    </lineage>
</organism>
<gene>
    <name evidence="9" type="ORF">G1H11_17135</name>
</gene>